<reference evidence="2 3" key="1">
    <citation type="submission" date="2018-06" db="EMBL/GenBank/DDBJ databases">
        <title>Genomic Encyclopedia of Type Strains, Phase IV (KMG-IV): sequencing the most valuable type-strain genomes for metagenomic binning, comparative biology and taxonomic classification.</title>
        <authorList>
            <person name="Goeker M."/>
        </authorList>
    </citation>
    <scope>NUCLEOTIDE SEQUENCE [LARGE SCALE GENOMIC DNA]</scope>
    <source>
        <strain evidence="2 3">DSM 25532</strain>
    </source>
</reference>
<name>A0A366H4L8_9BACT</name>
<keyword evidence="3" id="KW-1185">Reference proteome</keyword>
<dbReference type="AlphaFoldDB" id="A0A366H4L8"/>
<evidence type="ECO:0000256" key="1">
    <source>
        <dbReference type="SAM" id="MobiDB-lite"/>
    </source>
</evidence>
<dbReference type="EMBL" id="QNRR01000015">
    <property type="protein sequence ID" value="RBP36953.1"/>
    <property type="molecule type" value="Genomic_DNA"/>
</dbReference>
<dbReference type="RefSeq" id="WP_113961728.1">
    <property type="nucleotide sequence ID" value="NZ_QNRR01000015.1"/>
</dbReference>
<sequence length="187" mass="19718">MSHVRRALLALVALFVVTTGISMVYFMTRKPPADALRFSIVETTGPRELLPGLSGPCSVESIAIENTGAAPIHLIGMWVTETDTSGTAAINITLAPEPSSSAPVSGGPASEVIVVPAKGTVYATSGVPVAGVLAANSRGHLRMNVLWQPRTQYLVGRALEWLHSRSPRSLQPHVPSLSASMDNVDIE</sequence>
<gene>
    <name evidence="2" type="ORF">DES53_11594</name>
</gene>
<dbReference type="Proteomes" id="UP000253426">
    <property type="component" value="Unassembled WGS sequence"/>
</dbReference>
<evidence type="ECO:0000313" key="2">
    <source>
        <dbReference type="EMBL" id="RBP36953.1"/>
    </source>
</evidence>
<accession>A0A366H4L8</accession>
<comment type="caution">
    <text evidence="2">The sequence shown here is derived from an EMBL/GenBank/DDBJ whole genome shotgun (WGS) entry which is preliminary data.</text>
</comment>
<organism evidence="2 3">
    <name type="scientific">Roseimicrobium gellanilyticum</name>
    <dbReference type="NCBI Taxonomy" id="748857"/>
    <lineage>
        <taxon>Bacteria</taxon>
        <taxon>Pseudomonadati</taxon>
        <taxon>Verrucomicrobiota</taxon>
        <taxon>Verrucomicrobiia</taxon>
        <taxon>Verrucomicrobiales</taxon>
        <taxon>Verrucomicrobiaceae</taxon>
        <taxon>Roseimicrobium</taxon>
    </lineage>
</organism>
<evidence type="ECO:0000313" key="3">
    <source>
        <dbReference type="Proteomes" id="UP000253426"/>
    </source>
</evidence>
<proteinExistence type="predicted"/>
<feature type="region of interest" description="Disordered" evidence="1">
    <location>
        <begin position="168"/>
        <end position="187"/>
    </location>
</feature>
<protein>
    <submittedName>
        <fullName evidence="2">Uncharacterized protein</fullName>
    </submittedName>
</protein>